<dbReference type="InterPro" id="IPR000524">
    <property type="entry name" value="Tscrpt_reg_HTH_GntR"/>
</dbReference>
<dbReference type="InterPro" id="IPR011711">
    <property type="entry name" value="GntR_C"/>
</dbReference>
<accession>A0ABS5I973</accession>
<dbReference type="SMART" id="SM00345">
    <property type="entry name" value="HTH_GNTR"/>
    <property type="match status" value="1"/>
</dbReference>
<dbReference type="EMBL" id="JAGTUF010000002">
    <property type="protein sequence ID" value="MBR9970990.1"/>
    <property type="molecule type" value="Genomic_DNA"/>
</dbReference>
<dbReference type="Gene3D" id="1.20.120.530">
    <property type="entry name" value="GntR ligand-binding domain-like"/>
    <property type="match status" value="1"/>
</dbReference>
<dbReference type="InterPro" id="IPR036388">
    <property type="entry name" value="WH-like_DNA-bd_sf"/>
</dbReference>
<dbReference type="PANTHER" id="PTHR43537:SF49">
    <property type="entry name" value="TRANSCRIPTIONAL REGULATORY PROTEIN"/>
    <property type="match status" value="1"/>
</dbReference>
<dbReference type="SUPFAM" id="SSF46785">
    <property type="entry name" value="Winged helix' DNA-binding domain"/>
    <property type="match status" value="1"/>
</dbReference>
<protein>
    <submittedName>
        <fullName evidence="5">GntR family transcriptional regulator</fullName>
    </submittedName>
</protein>
<dbReference type="CDD" id="cd07377">
    <property type="entry name" value="WHTH_GntR"/>
    <property type="match status" value="1"/>
</dbReference>
<dbReference type="PANTHER" id="PTHR43537">
    <property type="entry name" value="TRANSCRIPTIONAL REGULATOR, GNTR FAMILY"/>
    <property type="match status" value="1"/>
</dbReference>
<comment type="caution">
    <text evidence="5">The sequence shown here is derived from an EMBL/GenBank/DDBJ whole genome shotgun (WGS) entry which is preliminary data.</text>
</comment>
<dbReference type="InterPro" id="IPR036390">
    <property type="entry name" value="WH_DNA-bd_sf"/>
</dbReference>
<evidence type="ECO:0000313" key="5">
    <source>
        <dbReference type="EMBL" id="MBR9970990.1"/>
    </source>
</evidence>
<evidence type="ECO:0000256" key="1">
    <source>
        <dbReference type="ARBA" id="ARBA00023015"/>
    </source>
</evidence>
<dbReference type="PRINTS" id="PR00035">
    <property type="entry name" value="HTHGNTR"/>
</dbReference>
<dbReference type="Gene3D" id="1.10.10.10">
    <property type="entry name" value="Winged helix-like DNA-binding domain superfamily/Winged helix DNA-binding domain"/>
    <property type="match status" value="1"/>
</dbReference>
<keyword evidence="3" id="KW-0804">Transcription</keyword>
<dbReference type="RefSeq" id="WP_211546501.1">
    <property type="nucleotide sequence ID" value="NZ_JAGTUF010000002.1"/>
</dbReference>
<dbReference type="Pfam" id="PF00392">
    <property type="entry name" value="GntR"/>
    <property type="match status" value="1"/>
</dbReference>
<dbReference type="Pfam" id="PF07729">
    <property type="entry name" value="FCD"/>
    <property type="match status" value="1"/>
</dbReference>
<gene>
    <name evidence="5" type="ORF">KEC16_04615</name>
</gene>
<keyword evidence="6" id="KW-1185">Reference proteome</keyword>
<dbReference type="PROSITE" id="PS50949">
    <property type="entry name" value="HTH_GNTR"/>
    <property type="match status" value="1"/>
</dbReference>
<evidence type="ECO:0000259" key="4">
    <source>
        <dbReference type="PROSITE" id="PS50949"/>
    </source>
</evidence>
<dbReference type="SMART" id="SM00895">
    <property type="entry name" value="FCD"/>
    <property type="match status" value="1"/>
</dbReference>
<evidence type="ECO:0000256" key="2">
    <source>
        <dbReference type="ARBA" id="ARBA00023125"/>
    </source>
</evidence>
<feature type="domain" description="HTH gntR-type" evidence="4">
    <location>
        <begin position="10"/>
        <end position="77"/>
    </location>
</feature>
<reference evidence="5 6" key="1">
    <citation type="submission" date="2021-04" db="EMBL/GenBank/DDBJ databases">
        <title>Magnetospirillum sulfuroxidans sp. nov., a facultative chemolithoautotrophic sulfur-oxidizing alphaproteobacterium isolated from freshwater sediment and proposals for Paramagetospirillum gen. nov., and Magnetospirillaceae fam. nov.</title>
        <authorList>
            <person name="Koziaeva V."/>
            <person name="Geelhoed J.S."/>
            <person name="Sorokin D.Y."/>
            <person name="Grouzdev D.S."/>
        </authorList>
    </citation>
    <scope>NUCLEOTIDE SEQUENCE [LARGE SCALE GENOMIC DNA]</scope>
    <source>
        <strain evidence="5 6">J10</strain>
    </source>
</reference>
<dbReference type="InterPro" id="IPR008920">
    <property type="entry name" value="TF_FadR/GntR_C"/>
</dbReference>
<keyword evidence="2" id="KW-0238">DNA-binding</keyword>
<keyword evidence="1" id="KW-0805">Transcription regulation</keyword>
<sequence>MATKKNDKTATRADEIRQVIEAEIFSGQLRPGTRLDEESLAARFGLSRTPVREAILQLVYSGLVVKQPRQGAEVAPLDLHRMVQMFEVMSDIEGLCARYAARRMSAEEKTALQALHARSCALCAARELDEYYAVNHAFHEAVYRGSHNVVLQDMARSLFARLAPYRRYQLNHPKRIDESYGEHGEVLDAILAADPDRAQAAMRKHVTIQADIFSEFVSIMR</sequence>
<dbReference type="Proteomes" id="UP000680714">
    <property type="component" value="Unassembled WGS sequence"/>
</dbReference>
<dbReference type="SUPFAM" id="SSF48008">
    <property type="entry name" value="GntR ligand-binding domain-like"/>
    <property type="match status" value="1"/>
</dbReference>
<name>A0ABS5I973_9PROT</name>
<organism evidence="5 6">
    <name type="scientific">Magnetospirillum sulfuroxidans</name>
    <dbReference type="NCBI Taxonomy" id="611300"/>
    <lineage>
        <taxon>Bacteria</taxon>
        <taxon>Pseudomonadati</taxon>
        <taxon>Pseudomonadota</taxon>
        <taxon>Alphaproteobacteria</taxon>
        <taxon>Rhodospirillales</taxon>
        <taxon>Rhodospirillaceae</taxon>
        <taxon>Magnetospirillum</taxon>
    </lineage>
</organism>
<evidence type="ECO:0000313" key="6">
    <source>
        <dbReference type="Proteomes" id="UP000680714"/>
    </source>
</evidence>
<evidence type="ECO:0000256" key="3">
    <source>
        <dbReference type="ARBA" id="ARBA00023163"/>
    </source>
</evidence>
<proteinExistence type="predicted"/>